<dbReference type="GO" id="GO:0016787">
    <property type="term" value="F:hydrolase activity"/>
    <property type="evidence" value="ECO:0007669"/>
    <property type="project" value="UniProtKB-KW"/>
</dbReference>
<gene>
    <name evidence="1" type="ORF">G3M58_62640</name>
</gene>
<feature type="non-terminal residue" evidence="1">
    <location>
        <position position="46"/>
    </location>
</feature>
<reference evidence="1" key="1">
    <citation type="submission" date="2020-01" db="EMBL/GenBank/DDBJ databases">
        <title>Insect and environment-associated Actinomycetes.</title>
        <authorList>
            <person name="Currrie C."/>
            <person name="Chevrette M."/>
            <person name="Carlson C."/>
            <person name="Stubbendieck R."/>
            <person name="Wendt-Pienkowski E."/>
        </authorList>
    </citation>
    <scope>NUCLEOTIDE SEQUENCE</scope>
    <source>
        <strain evidence="1">SID7499</strain>
    </source>
</reference>
<sequence length="46" mass="5154">MSLHDDAVLVLKGYAPEGPEDAHGDQAELRQAYLDHLAHHDDGMWK</sequence>
<accession>A0A6G3XGY3</accession>
<dbReference type="AlphaFoldDB" id="A0A6G3XGY3"/>
<organism evidence="1">
    <name type="scientific">Streptomyces sp. SID7499</name>
    <dbReference type="NCBI Taxonomy" id="2706086"/>
    <lineage>
        <taxon>Bacteria</taxon>
        <taxon>Bacillati</taxon>
        <taxon>Actinomycetota</taxon>
        <taxon>Actinomycetes</taxon>
        <taxon>Kitasatosporales</taxon>
        <taxon>Streptomycetaceae</taxon>
        <taxon>Streptomyces</taxon>
    </lineage>
</organism>
<evidence type="ECO:0000313" key="1">
    <source>
        <dbReference type="EMBL" id="NEE17056.1"/>
    </source>
</evidence>
<keyword evidence="1" id="KW-0378">Hydrolase</keyword>
<comment type="caution">
    <text evidence="1">The sequence shown here is derived from an EMBL/GenBank/DDBJ whole genome shotgun (WGS) entry which is preliminary data.</text>
</comment>
<dbReference type="EMBL" id="JAAGMN010006523">
    <property type="protein sequence ID" value="NEE17056.1"/>
    <property type="molecule type" value="Genomic_DNA"/>
</dbReference>
<proteinExistence type="predicted"/>
<name>A0A6G3XGY3_9ACTN</name>
<protein>
    <submittedName>
        <fullName evidence="1">NUDIX hydrolase</fullName>
    </submittedName>
</protein>